<feature type="compositionally biased region" description="Polar residues" evidence="13">
    <location>
        <begin position="188"/>
        <end position="198"/>
    </location>
</feature>
<evidence type="ECO:0000259" key="15">
    <source>
        <dbReference type="PROSITE" id="PS51915"/>
    </source>
</evidence>
<keyword evidence="3 12" id="KW-0479">Metal-binding</keyword>
<comment type="subcellular location">
    <subcellularLocation>
        <location evidence="1">Nucleus</location>
    </subcellularLocation>
</comment>
<dbReference type="FunFam" id="3.30.160.60:FF:000624">
    <property type="entry name" value="zinc finger protein 697"/>
    <property type="match status" value="1"/>
</dbReference>
<feature type="compositionally biased region" description="Basic and acidic residues" evidence="13">
    <location>
        <begin position="160"/>
        <end position="178"/>
    </location>
</feature>
<dbReference type="InterPro" id="IPR013087">
    <property type="entry name" value="Znf_C2H2_type"/>
</dbReference>
<dbReference type="PROSITE" id="PS50157">
    <property type="entry name" value="ZINC_FINGER_C2H2_2"/>
    <property type="match status" value="12"/>
</dbReference>
<dbReference type="Gene3D" id="3.30.160.60">
    <property type="entry name" value="Classic Zinc Finger"/>
    <property type="match status" value="10"/>
</dbReference>
<dbReference type="FunFam" id="3.30.160.60:FF:001157">
    <property type="entry name" value="Zinc finger protein 793"/>
    <property type="match status" value="1"/>
</dbReference>
<feature type="binding site" evidence="12">
    <location>
        <position position="63"/>
    </location>
    <ligand>
        <name>Zn(2+)</name>
        <dbReference type="ChEBI" id="CHEBI:29105"/>
    </ligand>
</feature>
<evidence type="ECO:0000259" key="14">
    <source>
        <dbReference type="PROSITE" id="PS50157"/>
    </source>
</evidence>
<dbReference type="PANTHER" id="PTHR24381:SF393">
    <property type="entry name" value="CHROMATIN-LINKED ADAPTOR FOR MSL PROTEINS, ISOFORM B"/>
    <property type="match status" value="1"/>
</dbReference>
<evidence type="ECO:0000313" key="17">
    <source>
        <dbReference type="Proteomes" id="UP001566132"/>
    </source>
</evidence>
<feature type="domain" description="C2H2-type" evidence="14">
    <location>
        <begin position="475"/>
        <end position="502"/>
    </location>
</feature>
<proteinExistence type="inferred from homology"/>
<feature type="binding site" evidence="12">
    <location>
        <position position="14"/>
    </location>
    <ligand>
        <name>Zn(2+)</name>
        <dbReference type="ChEBI" id="CHEBI:29105"/>
    </ligand>
</feature>
<feature type="binding site" evidence="12">
    <location>
        <position position="60"/>
    </location>
    <ligand>
        <name>Zn(2+)</name>
        <dbReference type="ChEBI" id="CHEBI:29105"/>
    </ligand>
</feature>
<keyword evidence="10" id="KW-0539">Nucleus</keyword>
<evidence type="ECO:0000256" key="7">
    <source>
        <dbReference type="ARBA" id="ARBA00023015"/>
    </source>
</evidence>
<dbReference type="SMART" id="SM00868">
    <property type="entry name" value="zf-AD"/>
    <property type="match status" value="1"/>
</dbReference>
<dbReference type="Proteomes" id="UP001566132">
    <property type="component" value="Unassembled WGS sequence"/>
</dbReference>
<dbReference type="SUPFAM" id="SSF57716">
    <property type="entry name" value="Glucocorticoid receptor-like (DNA-binding domain)"/>
    <property type="match status" value="1"/>
</dbReference>
<dbReference type="FunFam" id="3.30.160.60:FF:000446">
    <property type="entry name" value="Zinc finger protein"/>
    <property type="match status" value="1"/>
</dbReference>
<dbReference type="AlphaFoldDB" id="A0ABD1E7G5"/>
<keyword evidence="5 11" id="KW-0863">Zinc-finger</keyword>
<dbReference type="FunFam" id="3.30.160.60:FF:000110">
    <property type="entry name" value="Zinc finger protein-like"/>
    <property type="match status" value="2"/>
</dbReference>
<feature type="domain" description="C2H2-type" evidence="14">
    <location>
        <begin position="559"/>
        <end position="586"/>
    </location>
</feature>
<feature type="binding site" evidence="12">
    <location>
        <position position="17"/>
    </location>
    <ligand>
        <name>Zn(2+)</name>
        <dbReference type="ChEBI" id="CHEBI:29105"/>
    </ligand>
</feature>
<evidence type="ECO:0000256" key="4">
    <source>
        <dbReference type="ARBA" id="ARBA00022737"/>
    </source>
</evidence>
<feature type="domain" description="C2H2-type" evidence="14">
    <location>
        <begin position="414"/>
        <end position="441"/>
    </location>
</feature>
<comment type="caution">
    <text evidence="16">The sequence shown here is derived from an EMBL/GenBank/DDBJ whole genome shotgun (WGS) entry which is preliminary data.</text>
</comment>
<dbReference type="GO" id="GO:0003677">
    <property type="term" value="F:DNA binding"/>
    <property type="evidence" value="ECO:0007669"/>
    <property type="project" value="UniProtKB-KW"/>
</dbReference>
<evidence type="ECO:0000256" key="10">
    <source>
        <dbReference type="ARBA" id="ARBA00023242"/>
    </source>
</evidence>
<feature type="domain" description="C2H2-type" evidence="14">
    <location>
        <begin position="587"/>
        <end position="614"/>
    </location>
</feature>
<evidence type="ECO:0000256" key="3">
    <source>
        <dbReference type="ARBA" id="ARBA00022723"/>
    </source>
</evidence>
<dbReference type="PROSITE" id="PS51915">
    <property type="entry name" value="ZAD"/>
    <property type="match status" value="1"/>
</dbReference>
<evidence type="ECO:0000256" key="1">
    <source>
        <dbReference type="ARBA" id="ARBA00004123"/>
    </source>
</evidence>
<evidence type="ECO:0000256" key="6">
    <source>
        <dbReference type="ARBA" id="ARBA00022833"/>
    </source>
</evidence>
<keyword evidence="7" id="KW-0805">Transcription regulation</keyword>
<dbReference type="GO" id="GO:0008270">
    <property type="term" value="F:zinc ion binding"/>
    <property type="evidence" value="ECO:0007669"/>
    <property type="project" value="UniProtKB-UniRule"/>
</dbReference>
<dbReference type="GO" id="GO:0080090">
    <property type="term" value="P:regulation of primary metabolic process"/>
    <property type="evidence" value="ECO:0007669"/>
    <property type="project" value="UniProtKB-ARBA"/>
</dbReference>
<dbReference type="InterPro" id="IPR012934">
    <property type="entry name" value="Znf_AD"/>
</dbReference>
<feature type="domain" description="C2H2-type" evidence="14">
    <location>
        <begin position="615"/>
        <end position="642"/>
    </location>
</feature>
<feature type="domain" description="ZAD" evidence="15">
    <location>
        <begin position="12"/>
        <end position="87"/>
    </location>
</feature>
<name>A0ABD1E7G5_HYPHA</name>
<keyword evidence="8" id="KW-0238">DNA-binding</keyword>
<dbReference type="EMBL" id="JBDJPC010000010">
    <property type="protein sequence ID" value="KAL1490611.1"/>
    <property type="molecule type" value="Genomic_DNA"/>
</dbReference>
<comment type="similarity">
    <text evidence="2">Belongs to the krueppel C2H2-type zinc-finger protein family.</text>
</comment>
<evidence type="ECO:0000256" key="5">
    <source>
        <dbReference type="ARBA" id="ARBA00022771"/>
    </source>
</evidence>
<evidence type="ECO:0000256" key="8">
    <source>
        <dbReference type="ARBA" id="ARBA00023125"/>
    </source>
</evidence>
<dbReference type="Pfam" id="PF07776">
    <property type="entry name" value="zf-AD"/>
    <property type="match status" value="1"/>
</dbReference>
<evidence type="ECO:0000313" key="16">
    <source>
        <dbReference type="EMBL" id="KAL1490611.1"/>
    </source>
</evidence>
<dbReference type="Gene3D" id="3.40.1800.20">
    <property type="match status" value="1"/>
</dbReference>
<dbReference type="GO" id="GO:0060255">
    <property type="term" value="P:regulation of macromolecule metabolic process"/>
    <property type="evidence" value="ECO:0007669"/>
    <property type="project" value="UniProtKB-ARBA"/>
</dbReference>
<protein>
    <submittedName>
        <fullName evidence="16">Uncharacterized protein</fullName>
    </submittedName>
</protein>
<organism evidence="16 17">
    <name type="scientific">Hypothenemus hampei</name>
    <name type="common">Coffee berry borer</name>
    <dbReference type="NCBI Taxonomy" id="57062"/>
    <lineage>
        <taxon>Eukaryota</taxon>
        <taxon>Metazoa</taxon>
        <taxon>Ecdysozoa</taxon>
        <taxon>Arthropoda</taxon>
        <taxon>Hexapoda</taxon>
        <taxon>Insecta</taxon>
        <taxon>Pterygota</taxon>
        <taxon>Neoptera</taxon>
        <taxon>Endopterygota</taxon>
        <taxon>Coleoptera</taxon>
        <taxon>Polyphaga</taxon>
        <taxon>Cucujiformia</taxon>
        <taxon>Curculionidae</taxon>
        <taxon>Scolytinae</taxon>
        <taxon>Hypothenemus</taxon>
    </lineage>
</organism>
<dbReference type="Pfam" id="PF00096">
    <property type="entry name" value="zf-C2H2"/>
    <property type="match status" value="7"/>
</dbReference>
<keyword evidence="17" id="KW-1185">Reference proteome</keyword>
<evidence type="ECO:0000256" key="12">
    <source>
        <dbReference type="PROSITE-ProRule" id="PRU01263"/>
    </source>
</evidence>
<dbReference type="FunFam" id="3.30.160.60:FF:000508">
    <property type="entry name" value="Myeloid zinc finger 1"/>
    <property type="match status" value="1"/>
</dbReference>
<feature type="domain" description="C2H2-type" evidence="14">
    <location>
        <begin position="385"/>
        <end position="413"/>
    </location>
</feature>
<dbReference type="SMART" id="SM00355">
    <property type="entry name" value="ZnF_C2H2"/>
    <property type="match status" value="13"/>
</dbReference>
<feature type="domain" description="C2H2-type" evidence="14">
    <location>
        <begin position="531"/>
        <end position="558"/>
    </location>
</feature>
<keyword evidence="6 12" id="KW-0862">Zinc</keyword>
<feature type="domain" description="C2H2-type" evidence="14">
    <location>
        <begin position="643"/>
        <end position="670"/>
    </location>
</feature>
<dbReference type="GO" id="GO:0005634">
    <property type="term" value="C:nucleus"/>
    <property type="evidence" value="ECO:0007669"/>
    <property type="project" value="UniProtKB-SubCell"/>
</dbReference>
<dbReference type="SUPFAM" id="SSF57667">
    <property type="entry name" value="beta-beta-alpha zinc fingers"/>
    <property type="match status" value="6"/>
</dbReference>
<gene>
    <name evidence="16" type="ORF">ABEB36_013273</name>
</gene>
<reference evidence="16 17" key="1">
    <citation type="submission" date="2024-05" db="EMBL/GenBank/DDBJ databases">
        <title>Genetic variation in Jamaican populations of the coffee berry borer (Hypothenemus hampei).</title>
        <authorList>
            <person name="Errbii M."/>
            <person name="Myrie A."/>
        </authorList>
    </citation>
    <scope>NUCLEOTIDE SEQUENCE [LARGE SCALE GENOMIC DNA]</scope>
    <source>
        <strain evidence="16">JA-Hopewell-2020-01-JO</strain>
        <tissue evidence="16">Whole body</tissue>
    </source>
</reference>
<feature type="domain" description="C2H2-type" evidence="14">
    <location>
        <begin position="294"/>
        <end position="321"/>
    </location>
</feature>
<feature type="domain" description="C2H2-type" evidence="14">
    <location>
        <begin position="447"/>
        <end position="475"/>
    </location>
</feature>
<accession>A0ABD1E7G5</accession>
<dbReference type="GO" id="GO:0042802">
    <property type="term" value="F:identical protein binding"/>
    <property type="evidence" value="ECO:0007669"/>
    <property type="project" value="UniProtKB-ARBA"/>
</dbReference>
<feature type="domain" description="C2H2-type" evidence="14">
    <location>
        <begin position="503"/>
        <end position="530"/>
    </location>
</feature>
<evidence type="ECO:0000256" key="9">
    <source>
        <dbReference type="ARBA" id="ARBA00023163"/>
    </source>
</evidence>
<evidence type="ECO:0000256" key="11">
    <source>
        <dbReference type="PROSITE-ProRule" id="PRU00042"/>
    </source>
</evidence>
<feature type="domain" description="C2H2-type" evidence="14">
    <location>
        <begin position="671"/>
        <end position="698"/>
    </location>
</feature>
<evidence type="ECO:0000256" key="13">
    <source>
        <dbReference type="SAM" id="MobiDB-lite"/>
    </source>
</evidence>
<keyword evidence="9" id="KW-0804">Transcription</keyword>
<dbReference type="InterPro" id="IPR036236">
    <property type="entry name" value="Znf_C2H2_sf"/>
</dbReference>
<feature type="region of interest" description="Disordered" evidence="13">
    <location>
        <begin position="144"/>
        <end position="204"/>
    </location>
</feature>
<evidence type="ECO:0000256" key="2">
    <source>
        <dbReference type="ARBA" id="ARBA00006991"/>
    </source>
</evidence>
<dbReference type="PROSITE" id="PS00028">
    <property type="entry name" value="ZINC_FINGER_C2H2_1"/>
    <property type="match status" value="12"/>
</dbReference>
<keyword evidence="4" id="KW-0677">Repeat</keyword>
<sequence length="853" mass="98065">MMEFHLSLSNSKFCRLCAEENSNGIQLFNAEENCGELCTLVNTYLPLKISKEDEYPKTICPGCHIQLEATKLFMDLIIDGQAKLRALRKVEQLRLNREEKEKNKLEQALHSHNPNASVETYSIQTDENVYSDGPLFSQDHQLTLKAQGLEKPKRKRGRPPKLERVLVDQIPEETKDSEPVVSDPLSLDENNSTEQTTLKTKRKIRPPARYEGLVQGKELVKILKKEGVIDEETDNLDEGDVEEKPKTVVEQTCDESSNRLIGKVVKEEGEATVEQLIFTKTRKSSRKKSAKGKYSCDICKKTFQHLGRCEIHKRSHKIKYSCREQNCHVRDENREAIMTHQKETGHVGISMFEEISNLNGVLMLPIDNKESQKSVKIEEKKDKLFKCDKCSNSFSCKQNYEVHKKAVHDKEKPFKCYICNKEFAYACSLKSHMLGHKDTSATQSSEFSCDVCNKTFQHPSGLLYHKDTEHGNRRFVCNKCDKSFKHRQLLLRHQLVHSDERPFKCKQCNRQFKTKTHLLSHENIHKGIRKYVCPMCGNRFLHKTSLWMHLKWHEGNKPYKCNFCEKAFTQKGNLTEHIRIHTGEKPFTCNLCGVSFTTSSQCKVHMKRHTGEKPYTCQYCEKKFLHKDTFNCHIRRHLGDKPFQCSFCMKSFPEQWACTRHERIHLGIKKYKCDVCEKEFSDGTNYIKHKKIHLKNNTKRDKVDENLSVNGEDTSNVIRKNDSPAVINSNELQFHHLLDPEGNAISITTPDGQPIPIVSSGTEKLQGLLPDGTLISFDILPDGTNQVTQNNPRVIELNASEHVNFLNGGIHFLEENTTISNSSDGEDRQTFLSEDGKVCFITGFDENSFLTMS</sequence>
<dbReference type="PANTHER" id="PTHR24381">
    <property type="entry name" value="ZINC FINGER PROTEIN"/>
    <property type="match status" value="1"/>
</dbReference>